<accession>A0ABN0YQQ6</accession>
<gene>
    <name evidence="1" type="ORF">GCM10010357_28740</name>
</gene>
<name>A0ABN0YQQ6_9ACTN</name>
<keyword evidence="2" id="KW-1185">Reference proteome</keyword>
<dbReference type="Proteomes" id="UP001500879">
    <property type="component" value="Unassembled WGS sequence"/>
</dbReference>
<evidence type="ECO:0000313" key="2">
    <source>
        <dbReference type="Proteomes" id="UP001500879"/>
    </source>
</evidence>
<organism evidence="1 2">
    <name type="scientific">Streptomyces luteireticuli</name>
    <dbReference type="NCBI Taxonomy" id="173858"/>
    <lineage>
        <taxon>Bacteria</taxon>
        <taxon>Bacillati</taxon>
        <taxon>Actinomycetota</taxon>
        <taxon>Actinomycetes</taxon>
        <taxon>Kitasatosporales</taxon>
        <taxon>Streptomycetaceae</taxon>
        <taxon>Streptomyces</taxon>
    </lineage>
</organism>
<dbReference type="RefSeq" id="WP_344023983.1">
    <property type="nucleotide sequence ID" value="NZ_BAAABX010000032.1"/>
</dbReference>
<comment type="caution">
    <text evidence="1">The sequence shown here is derived from an EMBL/GenBank/DDBJ whole genome shotgun (WGS) entry which is preliminary data.</text>
</comment>
<dbReference type="EMBL" id="BAAABX010000032">
    <property type="protein sequence ID" value="GAA0406045.1"/>
    <property type="molecule type" value="Genomic_DNA"/>
</dbReference>
<protein>
    <submittedName>
        <fullName evidence="1">Uncharacterized protein</fullName>
    </submittedName>
</protein>
<sequence length="77" mass="8348">MRILLVAAYPGDLVPGHELADPECLVVPGLTERPEVEEWMAAVGYGPDDDPDLLVYLVVEDDEGTVPAGFEKLLVEV</sequence>
<reference evidence="1 2" key="1">
    <citation type="journal article" date="2019" name="Int. J. Syst. Evol. Microbiol.">
        <title>The Global Catalogue of Microorganisms (GCM) 10K type strain sequencing project: providing services to taxonomists for standard genome sequencing and annotation.</title>
        <authorList>
            <consortium name="The Broad Institute Genomics Platform"/>
            <consortium name="The Broad Institute Genome Sequencing Center for Infectious Disease"/>
            <person name="Wu L."/>
            <person name="Ma J."/>
        </authorList>
    </citation>
    <scope>NUCLEOTIDE SEQUENCE [LARGE SCALE GENOMIC DNA]</scope>
    <source>
        <strain evidence="1 2">JCM 4788</strain>
    </source>
</reference>
<proteinExistence type="predicted"/>
<evidence type="ECO:0000313" key="1">
    <source>
        <dbReference type="EMBL" id="GAA0406045.1"/>
    </source>
</evidence>